<keyword evidence="2" id="KW-1185">Reference proteome</keyword>
<organism evidence="1 2">
    <name type="scientific">Nocardiopsis kunsanensis</name>
    <dbReference type="NCBI Taxonomy" id="141693"/>
    <lineage>
        <taxon>Bacteria</taxon>
        <taxon>Bacillati</taxon>
        <taxon>Actinomycetota</taxon>
        <taxon>Actinomycetes</taxon>
        <taxon>Streptosporangiales</taxon>
        <taxon>Nocardiopsidaceae</taxon>
        <taxon>Nocardiopsis</taxon>
    </lineage>
</organism>
<comment type="caution">
    <text evidence="1">The sequence shown here is derived from an EMBL/GenBank/DDBJ whole genome shotgun (WGS) entry which is preliminary data.</text>
</comment>
<protein>
    <submittedName>
        <fullName evidence="1">Uncharacterized protein</fullName>
    </submittedName>
</protein>
<proteinExistence type="predicted"/>
<dbReference type="EMBL" id="BMXL01000044">
    <property type="protein sequence ID" value="GHD37084.1"/>
    <property type="molecule type" value="Genomic_DNA"/>
</dbReference>
<dbReference type="Proteomes" id="UP000654947">
    <property type="component" value="Unassembled WGS sequence"/>
</dbReference>
<evidence type="ECO:0000313" key="1">
    <source>
        <dbReference type="EMBL" id="GHD37084.1"/>
    </source>
</evidence>
<sequence>MTKRKCNCSTGDYARNIDFSMRTRPWEGREDEFERMVDWAPREPASECNPGATGNVGIGGVGISFPIGTCEDVEVEPRTGLISMGWIDETTSRNKTADYAMAFEATDDQVAPILADYVWSEVMLCGAGVLCLPGSPSYSYVHADSGW</sequence>
<reference evidence="1 2" key="1">
    <citation type="journal article" date="2014" name="Int. J. Syst. Evol. Microbiol.">
        <title>Complete genome sequence of Corynebacterium casei LMG S-19264T (=DSM 44701T), isolated from a smear-ripened cheese.</title>
        <authorList>
            <consortium name="US DOE Joint Genome Institute (JGI-PGF)"/>
            <person name="Walter F."/>
            <person name="Albersmeier A."/>
            <person name="Kalinowski J."/>
            <person name="Ruckert C."/>
        </authorList>
    </citation>
    <scope>NUCLEOTIDE SEQUENCE [LARGE SCALE GENOMIC DNA]</scope>
    <source>
        <strain evidence="1 2">KCTC 19473</strain>
    </source>
</reference>
<evidence type="ECO:0000313" key="2">
    <source>
        <dbReference type="Proteomes" id="UP000654947"/>
    </source>
</evidence>
<name>A0A918XL28_9ACTN</name>
<accession>A0A918XL28</accession>
<dbReference type="AlphaFoldDB" id="A0A918XL28"/>
<gene>
    <name evidence="1" type="ORF">GCM10007147_44880</name>
</gene>